<accession>A0A0K6FN26</accession>
<dbReference type="Pfam" id="PF12770">
    <property type="entry name" value="CHAT"/>
    <property type="match status" value="1"/>
</dbReference>
<keyword evidence="1" id="KW-0802">TPR repeat</keyword>
<evidence type="ECO:0000259" key="2">
    <source>
        <dbReference type="Pfam" id="PF12770"/>
    </source>
</evidence>
<dbReference type="Gene3D" id="1.20.120.660">
    <property type="entry name" value="IL-4 antagonist (De novo design) like domain"/>
    <property type="match status" value="1"/>
</dbReference>
<dbReference type="SUPFAM" id="SSF48452">
    <property type="entry name" value="TPR-like"/>
    <property type="match status" value="2"/>
</dbReference>
<keyword evidence="4" id="KW-1185">Reference proteome</keyword>
<dbReference type="SUPFAM" id="SSF81901">
    <property type="entry name" value="HCP-like"/>
    <property type="match status" value="1"/>
</dbReference>
<evidence type="ECO:0000256" key="1">
    <source>
        <dbReference type="PROSITE-ProRule" id="PRU00339"/>
    </source>
</evidence>
<feature type="domain" description="CHAT" evidence="2">
    <location>
        <begin position="974"/>
        <end position="1255"/>
    </location>
</feature>
<dbReference type="AlphaFoldDB" id="A0A0K6FN26"/>
<reference evidence="3 4" key="1">
    <citation type="submission" date="2015-07" db="EMBL/GenBank/DDBJ databases">
        <authorList>
            <person name="Noorani M."/>
        </authorList>
    </citation>
    <scope>NUCLEOTIDE SEQUENCE [LARGE SCALE GENOMIC DNA]</scope>
    <source>
        <strain evidence="3">BBA 69670</strain>
    </source>
</reference>
<dbReference type="Gene3D" id="1.25.40.10">
    <property type="entry name" value="Tetratricopeptide repeat domain"/>
    <property type="match status" value="4"/>
</dbReference>
<evidence type="ECO:0000313" key="3">
    <source>
        <dbReference type="EMBL" id="CUA67517.1"/>
    </source>
</evidence>
<dbReference type="PANTHER" id="PTHR19959:SF119">
    <property type="entry name" value="FUNGAL LIPASE-LIKE DOMAIN-CONTAINING PROTEIN"/>
    <property type="match status" value="1"/>
</dbReference>
<dbReference type="PROSITE" id="PS50005">
    <property type="entry name" value="TPR"/>
    <property type="match status" value="1"/>
</dbReference>
<dbReference type="Proteomes" id="UP000044841">
    <property type="component" value="Unassembled WGS sequence"/>
</dbReference>
<proteinExistence type="predicted"/>
<dbReference type="EMBL" id="CYGV01000114">
    <property type="protein sequence ID" value="CUA67517.1"/>
    <property type="molecule type" value="Genomic_DNA"/>
</dbReference>
<organism evidence="3 4">
    <name type="scientific">Rhizoctonia solani</name>
    <dbReference type="NCBI Taxonomy" id="456999"/>
    <lineage>
        <taxon>Eukaryota</taxon>
        <taxon>Fungi</taxon>
        <taxon>Dikarya</taxon>
        <taxon>Basidiomycota</taxon>
        <taxon>Agaricomycotina</taxon>
        <taxon>Agaricomycetes</taxon>
        <taxon>Cantharellales</taxon>
        <taxon>Ceratobasidiaceae</taxon>
        <taxon>Rhizoctonia</taxon>
    </lineage>
</organism>
<dbReference type="PANTHER" id="PTHR19959">
    <property type="entry name" value="KINESIN LIGHT CHAIN"/>
    <property type="match status" value="1"/>
</dbReference>
<feature type="repeat" description="TPR" evidence="1">
    <location>
        <begin position="145"/>
        <end position="178"/>
    </location>
</feature>
<evidence type="ECO:0000313" key="4">
    <source>
        <dbReference type="Proteomes" id="UP000044841"/>
    </source>
</evidence>
<sequence>MLPAYIISQPIVAESYKISQNDTSIINERKIRRKRKSTNSKKNLGIGADDLHRSGWIHLEKFQSQGALEELAKAIRCFKHAVALTDKGDPNLAERLAGIGAARTDRYQRLGELADLEKAIKCDSRALALTPDGHPDISDRHASLGVSYTDRYRRLGELADLEKSIECFSRALELTPDDHPDISDRHTCLGVSYTDRYQRLGGLADLEEAIECDSRALALTPDDHPDISDRHASLGVSYTDRYQRLGELADLEKSIECFSRALELTPDGHPDMSDRHASLGVSYTDRYRRLGELADLEKAIECDSRALALTPDDHPDISDRHTSLGVSYTDRYQRLGELADLEKAIECDSRALALIPDGHPDISDRHASLGVSYTDRYRSLGELADLEKAIECSSRALELTSDGHPDMSDRHANLGVSYTDRYQRLGEVADLEKAIECKSRALELTPHGHPDISGRHATLGVSYTHRYRCLDGLVDLEKAIECDSRALEVTPDGHPDMSDRYATLGVSYRDRYQRLGELADLEKAIECKSRALELTPDGHPDISGRYATLSVSYTDRYRRLDGLVDLEKAIECDSRALEVTPDGHPDMSDRHASLGVSYRDRYRRLGELADLEKSIECSSRALELTPHGHPDMSHRHANLGVGYTDRYQRLGEVTGLEKAIECFSRALALTPNDHQDLLQQYFNHAFTLLHCYNHTSDPSHLENALQSFRKATQLSTGAPRLKFQYALEWTKYASDYPTLNLIEAYQTAVDLLPQFIWLGATANQRYLDLSTTESLAIKACSAAVRSSDYSLALEWLEHARCVVWSQSVMLRSPLDPLRASHPDLATRLQTVADELHTFGHQNHTSNPALHYITAFEDVGQQRRRLASEYNSLLEQVRQLPEFESFLKPIKATELMRVARNGPVVVVNCQGDQCDALFILREQNNVKHLALPAFTEHKAQQARSQLDVSLRHRQLRQRGFKKRGQLGYEDGMENVLKTLWTDVVKPVLDYLGYTDNISPERLPHITWCPTGHLSFLPLHAAGDYSQPRSRIYNYAITSYTPTLSALIPSALSSQTPGCRLLAVGQATTPGQTPLPGTRTELAHIKAHAQNTIKYSQLVDAQATTTSVLDAMEQHDWVHLACHAHQNVKDPTKSGFFLHDDTLDLASINRRSFKNKGLAFLSACQTATGDDTLPDEAIHLASGMLMAGYPSVIATMWSVVDDDAPFVADKVYEQLMKDRKIGNGEAGRALHYAVAGLRSKVGEKEFGRWAGYIHIGS</sequence>
<protein>
    <submittedName>
        <fullName evidence="3">Girdin</fullName>
    </submittedName>
</protein>
<dbReference type="InterPro" id="IPR019734">
    <property type="entry name" value="TPR_rpt"/>
</dbReference>
<name>A0A0K6FN26_9AGAM</name>
<dbReference type="InterPro" id="IPR011990">
    <property type="entry name" value="TPR-like_helical_dom_sf"/>
</dbReference>
<dbReference type="InterPro" id="IPR024983">
    <property type="entry name" value="CHAT_dom"/>
</dbReference>
<gene>
    <name evidence="3" type="ORF">RSOLAG22IIIB_07407</name>
</gene>